<dbReference type="AlphaFoldDB" id="A0A0C2GWR2"/>
<keyword evidence="2" id="KW-1185">Reference proteome</keyword>
<accession>A0A0C2GWR2</accession>
<sequence length="41" mass="4490">MTIKHPNDNAASMYCCGAFQNLTHNGLTSQCVPMPDNPFYG</sequence>
<evidence type="ECO:0000313" key="2">
    <source>
        <dbReference type="Proteomes" id="UP000054047"/>
    </source>
</evidence>
<proteinExistence type="predicted"/>
<gene>
    <name evidence="1" type="ORF">ANCDUO_06189</name>
</gene>
<organism evidence="1 2">
    <name type="scientific">Ancylostoma duodenale</name>
    <dbReference type="NCBI Taxonomy" id="51022"/>
    <lineage>
        <taxon>Eukaryota</taxon>
        <taxon>Metazoa</taxon>
        <taxon>Ecdysozoa</taxon>
        <taxon>Nematoda</taxon>
        <taxon>Chromadorea</taxon>
        <taxon>Rhabditida</taxon>
        <taxon>Rhabditina</taxon>
        <taxon>Rhabditomorpha</taxon>
        <taxon>Strongyloidea</taxon>
        <taxon>Ancylostomatidae</taxon>
        <taxon>Ancylostomatinae</taxon>
        <taxon>Ancylostoma</taxon>
    </lineage>
</organism>
<dbReference type="EMBL" id="KN728609">
    <property type="protein sequence ID" value="KIH63509.1"/>
    <property type="molecule type" value="Genomic_DNA"/>
</dbReference>
<dbReference type="Proteomes" id="UP000054047">
    <property type="component" value="Unassembled WGS sequence"/>
</dbReference>
<name>A0A0C2GWR2_9BILA</name>
<evidence type="ECO:0000313" key="1">
    <source>
        <dbReference type="EMBL" id="KIH63509.1"/>
    </source>
</evidence>
<reference evidence="1 2" key="1">
    <citation type="submission" date="2013-12" db="EMBL/GenBank/DDBJ databases">
        <title>Draft genome of the parsitic nematode Ancylostoma duodenale.</title>
        <authorList>
            <person name="Mitreva M."/>
        </authorList>
    </citation>
    <scope>NUCLEOTIDE SEQUENCE [LARGE SCALE GENOMIC DNA]</scope>
    <source>
        <strain evidence="1 2">Zhejiang</strain>
    </source>
</reference>
<protein>
    <submittedName>
        <fullName evidence="1">Uncharacterized protein</fullName>
    </submittedName>
</protein>